<dbReference type="PANTHER" id="PTHR22958">
    <property type="entry name" value="GLYCEROPHOSPHORYL DIESTER PHOSPHODIESTERASE"/>
    <property type="match status" value="1"/>
</dbReference>
<dbReference type="OMA" id="KMQSTYP"/>
<dbReference type="PANTHER" id="PTHR22958:SF1">
    <property type="entry name" value="GLYCEROPHOSPHOCHOLINE PHOSPHODIESTERASE GPCPD1"/>
    <property type="match status" value="1"/>
</dbReference>
<dbReference type="InterPro" id="IPR051578">
    <property type="entry name" value="GDPD"/>
</dbReference>
<gene>
    <name evidence="7" type="ORF">A4U43_C04F15180</name>
</gene>
<dbReference type="OrthoDB" id="1058301at2759"/>
<keyword evidence="8" id="KW-1185">Reference proteome</keyword>
<dbReference type="InterPro" id="IPR030395">
    <property type="entry name" value="GP_PDE_dom"/>
</dbReference>
<dbReference type="Proteomes" id="UP000243459">
    <property type="component" value="Chromosome 4"/>
</dbReference>
<protein>
    <recommendedName>
        <fullName evidence="2">glycerophosphodiester phosphodiesterase</fullName>
        <ecNumber evidence="2">3.1.4.46</ecNumber>
    </recommendedName>
</protein>
<evidence type="ECO:0000256" key="5">
    <source>
        <dbReference type="ARBA" id="ARBA00047512"/>
    </source>
</evidence>
<dbReference type="AlphaFoldDB" id="A0A5P1F5U6"/>
<evidence type="ECO:0000259" key="6">
    <source>
        <dbReference type="PROSITE" id="PS51704"/>
    </source>
</evidence>
<dbReference type="Pfam" id="PF03009">
    <property type="entry name" value="GDPD"/>
    <property type="match status" value="1"/>
</dbReference>
<dbReference type="InterPro" id="IPR017946">
    <property type="entry name" value="PLC-like_Pdiesterase_TIM-brl"/>
</dbReference>
<dbReference type="PROSITE" id="PS51704">
    <property type="entry name" value="GP_PDE"/>
    <property type="match status" value="1"/>
</dbReference>
<comment type="similarity">
    <text evidence="1">Belongs to the glycerophosphoryl diester phosphodiesterase family.</text>
</comment>
<dbReference type="SUPFAM" id="SSF51695">
    <property type="entry name" value="PLC-like phosphodiesterases"/>
    <property type="match status" value="1"/>
</dbReference>
<organism evidence="7 8">
    <name type="scientific">Asparagus officinalis</name>
    <name type="common">Garden asparagus</name>
    <dbReference type="NCBI Taxonomy" id="4686"/>
    <lineage>
        <taxon>Eukaryota</taxon>
        <taxon>Viridiplantae</taxon>
        <taxon>Streptophyta</taxon>
        <taxon>Embryophyta</taxon>
        <taxon>Tracheophyta</taxon>
        <taxon>Spermatophyta</taxon>
        <taxon>Magnoliopsida</taxon>
        <taxon>Liliopsida</taxon>
        <taxon>Asparagales</taxon>
        <taxon>Asparagaceae</taxon>
        <taxon>Asparagoideae</taxon>
        <taxon>Asparagus</taxon>
    </lineage>
</organism>
<dbReference type="Gene3D" id="3.20.20.190">
    <property type="entry name" value="Phosphatidylinositol (PI) phosphodiesterase"/>
    <property type="match status" value="1"/>
</dbReference>
<proteinExistence type="inferred from homology"/>
<sequence length="371" mass="41727">MALSAVNDQNVDTQALALRPKGLKEAGGFMVVGHRGKGMNALTSTDRRLMAVKENSLLSFNQAGRFPIDFIEFDVQVTKDEIPIIFHDNYILTEEAGTILEKQVTDLYLEEFLSYGPQRDSGKVGKSMLRKTKDGRVFTWMVEVDDSLCTLQEAFQSVESHLGFNIELKFDDHVVYGEEELTRALNAVLRVVFEHANERPIIFSSFQPDATQLMRKLQSIYPVFFLTNGGTEIFSDVRRNSVDEAINLCLVSGLQGVVSEVKGIFKDPSAVSRVKESSLSLLTYGKLNNVPEAVYMQHLMGIDGVIVDLVEEITVAVSVFIRPVLSNGVNQSSMQDEEEEEKVVIVEYNRPRFSERELSFLFRLIPELVEP</sequence>
<dbReference type="GO" id="GO:0006071">
    <property type="term" value="P:glycerol metabolic process"/>
    <property type="evidence" value="ECO:0007669"/>
    <property type="project" value="UniProtKB-KW"/>
</dbReference>
<dbReference type="EC" id="3.1.4.46" evidence="2"/>
<evidence type="ECO:0000256" key="2">
    <source>
        <dbReference type="ARBA" id="ARBA00012247"/>
    </source>
</evidence>
<feature type="domain" description="GP-PDE" evidence="6">
    <location>
        <begin position="29"/>
        <end position="317"/>
    </location>
</feature>
<dbReference type="EMBL" id="CM007384">
    <property type="protein sequence ID" value="ONK72051.1"/>
    <property type="molecule type" value="Genomic_DNA"/>
</dbReference>
<comment type="catalytic activity">
    <reaction evidence="5">
        <text>a sn-glycero-3-phosphodiester + H2O = an alcohol + sn-glycerol 3-phosphate + H(+)</text>
        <dbReference type="Rhea" id="RHEA:12969"/>
        <dbReference type="ChEBI" id="CHEBI:15377"/>
        <dbReference type="ChEBI" id="CHEBI:15378"/>
        <dbReference type="ChEBI" id="CHEBI:30879"/>
        <dbReference type="ChEBI" id="CHEBI:57597"/>
        <dbReference type="ChEBI" id="CHEBI:83408"/>
        <dbReference type="EC" id="3.1.4.46"/>
    </reaction>
</comment>
<accession>A0A5P1F5U6</accession>
<keyword evidence="4" id="KW-0378">Hydrolase</keyword>
<name>A0A5P1F5U6_ASPOF</name>
<evidence type="ECO:0000256" key="4">
    <source>
        <dbReference type="ARBA" id="ARBA00022801"/>
    </source>
</evidence>
<evidence type="ECO:0000256" key="1">
    <source>
        <dbReference type="ARBA" id="ARBA00007277"/>
    </source>
</evidence>
<evidence type="ECO:0000313" key="7">
    <source>
        <dbReference type="EMBL" id="ONK72051.1"/>
    </source>
</evidence>
<evidence type="ECO:0000313" key="8">
    <source>
        <dbReference type="Proteomes" id="UP000243459"/>
    </source>
</evidence>
<evidence type="ECO:0000256" key="3">
    <source>
        <dbReference type="ARBA" id="ARBA00022798"/>
    </source>
</evidence>
<dbReference type="FunFam" id="3.20.20.190:FF:000034">
    <property type="entry name" value="Glycerophosphodiester phosphodiesterase GDPD2"/>
    <property type="match status" value="1"/>
</dbReference>
<dbReference type="Gramene" id="ONK72051">
    <property type="protein sequence ID" value="ONK72051"/>
    <property type="gene ID" value="A4U43_C04F15180"/>
</dbReference>
<reference evidence="8" key="1">
    <citation type="journal article" date="2017" name="Nat. Commun.">
        <title>The asparagus genome sheds light on the origin and evolution of a young Y chromosome.</title>
        <authorList>
            <person name="Harkess A."/>
            <person name="Zhou J."/>
            <person name="Xu C."/>
            <person name="Bowers J.E."/>
            <person name="Van der Hulst R."/>
            <person name="Ayyampalayam S."/>
            <person name="Mercati F."/>
            <person name="Riccardi P."/>
            <person name="McKain M.R."/>
            <person name="Kakrana A."/>
            <person name="Tang H."/>
            <person name="Ray J."/>
            <person name="Groenendijk J."/>
            <person name="Arikit S."/>
            <person name="Mathioni S.M."/>
            <person name="Nakano M."/>
            <person name="Shan H."/>
            <person name="Telgmann-Rauber A."/>
            <person name="Kanno A."/>
            <person name="Yue Z."/>
            <person name="Chen H."/>
            <person name="Li W."/>
            <person name="Chen Y."/>
            <person name="Xu X."/>
            <person name="Zhang Y."/>
            <person name="Luo S."/>
            <person name="Chen H."/>
            <person name="Gao J."/>
            <person name="Mao Z."/>
            <person name="Pires J.C."/>
            <person name="Luo M."/>
            <person name="Kudrna D."/>
            <person name="Wing R.A."/>
            <person name="Meyers B.C."/>
            <person name="Yi K."/>
            <person name="Kong H."/>
            <person name="Lavrijsen P."/>
            <person name="Sunseri F."/>
            <person name="Falavigna A."/>
            <person name="Ye Y."/>
            <person name="Leebens-Mack J.H."/>
            <person name="Chen G."/>
        </authorList>
    </citation>
    <scope>NUCLEOTIDE SEQUENCE [LARGE SCALE GENOMIC DNA]</scope>
    <source>
        <strain evidence="8">cv. DH0086</strain>
    </source>
</reference>
<keyword evidence="3" id="KW-0319">Glycerol metabolism</keyword>
<dbReference type="GO" id="GO:0046475">
    <property type="term" value="P:glycerophospholipid catabolic process"/>
    <property type="evidence" value="ECO:0007669"/>
    <property type="project" value="TreeGrafter"/>
</dbReference>
<dbReference type="GO" id="GO:0008889">
    <property type="term" value="F:glycerophosphodiester phosphodiesterase activity"/>
    <property type="evidence" value="ECO:0007669"/>
    <property type="project" value="UniProtKB-EC"/>
</dbReference>